<feature type="compositionally biased region" description="Polar residues" evidence="1">
    <location>
        <begin position="27"/>
        <end position="41"/>
    </location>
</feature>
<dbReference type="EMBL" id="LR031872">
    <property type="protein sequence ID" value="VDC96210.1"/>
    <property type="molecule type" value="Genomic_DNA"/>
</dbReference>
<protein>
    <submittedName>
        <fullName evidence="2">Uncharacterized protein</fullName>
    </submittedName>
</protein>
<evidence type="ECO:0000256" key="1">
    <source>
        <dbReference type="SAM" id="MobiDB-lite"/>
    </source>
</evidence>
<sequence length="41" mass="4325">MKSQSKTNSGSRRSERGGKGVYVHNLGSITNDGNPSTILSC</sequence>
<gene>
    <name evidence="2" type="ORF">BOLC3T18932H</name>
</gene>
<organism evidence="2">
    <name type="scientific">Brassica oleracea</name>
    <name type="common">Wild cabbage</name>
    <dbReference type="NCBI Taxonomy" id="3712"/>
    <lineage>
        <taxon>Eukaryota</taxon>
        <taxon>Viridiplantae</taxon>
        <taxon>Streptophyta</taxon>
        <taxon>Embryophyta</taxon>
        <taxon>Tracheophyta</taxon>
        <taxon>Spermatophyta</taxon>
        <taxon>Magnoliopsida</taxon>
        <taxon>eudicotyledons</taxon>
        <taxon>Gunneridae</taxon>
        <taxon>Pentapetalae</taxon>
        <taxon>rosids</taxon>
        <taxon>malvids</taxon>
        <taxon>Brassicales</taxon>
        <taxon>Brassicaceae</taxon>
        <taxon>Brassiceae</taxon>
        <taxon>Brassica</taxon>
    </lineage>
</organism>
<proteinExistence type="predicted"/>
<dbReference type="AlphaFoldDB" id="A0A3P6BEA0"/>
<name>A0A3P6BEA0_BRAOL</name>
<evidence type="ECO:0000313" key="2">
    <source>
        <dbReference type="EMBL" id="VDC96210.1"/>
    </source>
</evidence>
<reference evidence="2" key="1">
    <citation type="submission" date="2018-11" db="EMBL/GenBank/DDBJ databases">
        <authorList>
            <consortium name="Genoscope - CEA"/>
            <person name="William W."/>
        </authorList>
    </citation>
    <scope>NUCLEOTIDE SEQUENCE</scope>
</reference>
<accession>A0A3P6BEA0</accession>
<feature type="region of interest" description="Disordered" evidence="1">
    <location>
        <begin position="1"/>
        <end position="41"/>
    </location>
</feature>